<dbReference type="EMBL" id="JAHRIQ010081390">
    <property type="protein sequence ID" value="MEQ2247028.1"/>
    <property type="molecule type" value="Genomic_DNA"/>
</dbReference>
<accession>A0ABV0USU5</accession>
<reference evidence="1 2" key="1">
    <citation type="submission" date="2021-06" db="EMBL/GenBank/DDBJ databases">
        <authorList>
            <person name="Palmer J.M."/>
        </authorList>
    </citation>
    <scope>NUCLEOTIDE SEQUENCE [LARGE SCALE GENOMIC DNA]</scope>
    <source>
        <strain evidence="2">if_2019</strain>
        <tissue evidence="1">Muscle</tissue>
    </source>
</reference>
<name>A0ABV0USU5_9TELE</name>
<evidence type="ECO:0000313" key="1">
    <source>
        <dbReference type="EMBL" id="MEQ2247028.1"/>
    </source>
</evidence>
<evidence type="ECO:0000313" key="2">
    <source>
        <dbReference type="Proteomes" id="UP001482620"/>
    </source>
</evidence>
<organism evidence="1 2">
    <name type="scientific">Ilyodon furcidens</name>
    <name type="common">goldbreast splitfin</name>
    <dbReference type="NCBI Taxonomy" id="33524"/>
    <lineage>
        <taxon>Eukaryota</taxon>
        <taxon>Metazoa</taxon>
        <taxon>Chordata</taxon>
        <taxon>Craniata</taxon>
        <taxon>Vertebrata</taxon>
        <taxon>Euteleostomi</taxon>
        <taxon>Actinopterygii</taxon>
        <taxon>Neopterygii</taxon>
        <taxon>Teleostei</taxon>
        <taxon>Neoteleostei</taxon>
        <taxon>Acanthomorphata</taxon>
        <taxon>Ovalentaria</taxon>
        <taxon>Atherinomorphae</taxon>
        <taxon>Cyprinodontiformes</taxon>
        <taxon>Goodeidae</taxon>
        <taxon>Ilyodon</taxon>
    </lineage>
</organism>
<comment type="caution">
    <text evidence="1">The sequence shown here is derived from an EMBL/GenBank/DDBJ whole genome shotgun (WGS) entry which is preliminary data.</text>
</comment>
<gene>
    <name evidence="1" type="ORF">ILYODFUR_005114</name>
</gene>
<sequence>MFLLGCHNRLSKQKQVVDISLATMLEAFLSEPGRTKTKCAGLISMHDYALHVQSSSGNVINLFQQETDAWISHTDTHTHTHTHTHVCCQGNKANVTVSRKQSPKCAAWHSLIIPSRLFTFRA</sequence>
<keyword evidence="2" id="KW-1185">Reference proteome</keyword>
<dbReference type="Proteomes" id="UP001482620">
    <property type="component" value="Unassembled WGS sequence"/>
</dbReference>
<protein>
    <submittedName>
        <fullName evidence="1">Uncharacterized protein</fullName>
    </submittedName>
</protein>
<proteinExistence type="predicted"/>